<gene>
    <name evidence="1" type="ORF">CEXT_101371</name>
</gene>
<dbReference type="AlphaFoldDB" id="A0AAV4MMM1"/>
<accession>A0AAV4MMM1</accession>
<dbReference type="EMBL" id="BPLR01002429">
    <property type="protein sequence ID" value="GIX73583.1"/>
    <property type="molecule type" value="Genomic_DNA"/>
</dbReference>
<dbReference type="Proteomes" id="UP001054945">
    <property type="component" value="Unassembled WGS sequence"/>
</dbReference>
<proteinExistence type="predicted"/>
<evidence type="ECO:0000313" key="1">
    <source>
        <dbReference type="EMBL" id="GIX73583.1"/>
    </source>
</evidence>
<reference evidence="1 2" key="1">
    <citation type="submission" date="2021-06" db="EMBL/GenBank/DDBJ databases">
        <title>Caerostris extrusa draft genome.</title>
        <authorList>
            <person name="Kono N."/>
            <person name="Arakawa K."/>
        </authorList>
    </citation>
    <scope>NUCLEOTIDE SEQUENCE [LARGE SCALE GENOMIC DNA]</scope>
</reference>
<name>A0AAV4MMM1_CAEEX</name>
<protein>
    <submittedName>
        <fullName evidence="1">Uncharacterized protein</fullName>
    </submittedName>
</protein>
<evidence type="ECO:0000313" key="2">
    <source>
        <dbReference type="Proteomes" id="UP001054945"/>
    </source>
</evidence>
<organism evidence="1 2">
    <name type="scientific">Caerostris extrusa</name>
    <name type="common">Bark spider</name>
    <name type="synonym">Caerostris bankana</name>
    <dbReference type="NCBI Taxonomy" id="172846"/>
    <lineage>
        <taxon>Eukaryota</taxon>
        <taxon>Metazoa</taxon>
        <taxon>Ecdysozoa</taxon>
        <taxon>Arthropoda</taxon>
        <taxon>Chelicerata</taxon>
        <taxon>Arachnida</taxon>
        <taxon>Araneae</taxon>
        <taxon>Araneomorphae</taxon>
        <taxon>Entelegynae</taxon>
        <taxon>Araneoidea</taxon>
        <taxon>Araneidae</taxon>
        <taxon>Caerostris</taxon>
    </lineage>
</organism>
<sequence length="96" mass="11003">MTKGHPSPMGCPHRLTQSAPQLSIKRMKKGCSSPKWLRNAVRRSLIKANHPENRLRKEISFPSFFFSSQFPWTRLCSNPGLDLCLTDSGRNRFCVK</sequence>
<keyword evidence="2" id="KW-1185">Reference proteome</keyword>
<comment type="caution">
    <text evidence="1">The sequence shown here is derived from an EMBL/GenBank/DDBJ whole genome shotgun (WGS) entry which is preliminary data.</text>
</comment>